<dbReference type="EMBL" id="RXGB01000186">
    <property type="protein sequence ID" value="TMX04679.1"/>
    <property type="molecule type" value="Genomic_DNA"/>
</dbReference>
<proteinExistence type="predicted"/>
<evidence type="ECO:0000313" key="2">
    <source>
        <dbReference type="EMBL" id="TMX04679.1"/>
    </source>
</evidence>
<feature type="region of interest" description="Disordered" evidence="1">
    <location>
        <begin position="1"/>
        <end position="35"/>
    </location>
</feature>
<gene>
    <name evidence="2" type="ORF">EJD97_005968</name>
</gene>
<feature type="region of interest" description="Disordered" evidence="1">
    <location>
        <begin position="126"/>
        <end position="160"/>
    </location>
</feature>
<comment type="caution">
    <text evidence="2">The sequence shown here is derived from an EMBL/GenBank/DDBJ whole genome shotgun (WGS) entry which is preliminary data.</text>
</comment>
<reference evidence="2" key="1">
    <citation type="submission" date="2019-05" db="EMBL/GenBank/DDBJ databases">
        <title>The de novo reference genome and transcriptome assemblies of the wild tomato species Solanum chilense.</title>
        <authorList>
            <person name="Stam R."/>
            <person name="Nosenko T."/>
            <person name="Hoerger A.C."/>
            <person name="Stephan W."/>
            <person name="Seidel M.A."/>
            <person name="Kuhn J.M.M."/>
            <person name="Haberer G."/>
            <person name="Tellier A."/>
        </authorList>
    </citation>
    <scope>NUCLEOTIDE SEQUENCE</scope>
    <source>
        <tissue evidence="2">Mature leaves</tissue>
    </source>
</reference>
<feature type="compositionally biased region" description="Basic residues" evidence="1">
    <location>
        <begin position="7"/>
        <end position="16"/>
    </location>
</feature>
<evidence type="ECO:0008006" key="3">
    <source>
        <dbReference type="Google" id="ProtNLM"/>
    </source>
</evidence>
<dbReference type="AlphaFoldDB" id="A0A6N2CCW4"/>
<organism evidence="2">
    <name type="scientific">Solanum chilense</name>
    <name type="common">Tomato</name>
    <name type="synonym">Lycopersicon chilense</name>
    <dbReference type="NCBI Taxonomy" id="4083"/>
    <lineage>
        <taxon>Eukaryota</taxon>
        <taxon>Viridiplantae</taxon>
        <taxon>Streptophyta</taxon>
        <taxon>Embryophyta</taxon>
        <taxon>Tracheophyta</taxon>
        <taxon>Spermatophyta</taxon>
        <taxon>Magnoliopsida</taxon>
        <taxon>eudicotyledons</taxon>
        <taxon>Gunneridae</taxon>
        <taxon>Pentapetalae</taxon>
        <taxon>asterids</taxon>
        <taxon>lamiids</taxon>
        <taxon>Solanales</taxon>
        <taxon>Solanaceae</taxon>
        <taxon>Solanoideae</taxon>
        <taxon>Solaneae</taxon>
        <taxon>Solanum</taxon>
        <taxon>Solanum subgen. Lycopersicon</taxon>
    </lineage>
</organism>
<sequence length="318" mass="35926">MPPQRVARGRPTRRYVKPQEQELPNGPQVKPQGKATNTMFREAIRIMSQAMTNQLVSKNEINKKGLTLRGFDMRSRMSYFLAGIGLSSSKEGRATKLIGDMDILRLMIYVEKVEKEKLRNREEFKNKRAKTRNESGQRKIMPTIHPSNRNRRGSMAQGGKPPACPNCGICPEGSTSCFKCTQMGHFMRESPTGRVSPRGATYGVEDESTGLVLTYQKKELNLRQKRRLELLKDSDMSILYLPGKANVVADALKRLYVSYITYLKEEKKELAIDVHRFARLGVRLIDSNKGGAVVTNRSKSSLVSEVTEKQDQNPICLS</sequence>
<evidence type="ECO:0000256" key="1">
    <source>
        <dbReference type="SAM" id="MobiDB-lite"/>
    </source>
</evidence>
<protein>
    <recommendedName>
        <fullName evidence="3">Reverse transcriptase RNase H-like domain-containing protein</fullName>
    </recommendedName>
</protein>
<feature type="compositionally biased region" description="Basic and acidic residues" evidence="1">
    <location>
        <begin position="126"/>
        <end position="137"/>
    </location>
</feature>
<accession>A0A6N2CCW4</accession>
<name>A0A6N2CCW4_SOLCI</name>